<evidence type="ECO:0000313" key="2">
    <source>
        <dbReference type="EnsemblMetazoa" id="Aqu2.1.13699_001"/>
    </source>
</evidence>
<dbReference type="EnsemblMetazoa" id="Aqu2.1.13699_001">
    <property type="protein sequence ID" value="Aqu2.1.13699_001"/>
    <property type="gene ID" value="Aqu2.1.13699"/>
</dbReference>
<proteinExistence type="predicted"/>
<dbReference type="OrthoDB" id="1562195at2759"/>
<feature type="domain" description="FAM50A/XAP5 C-terminal" evidence="1">
    <location>
        <begin position="28"/>
        <end position="61"/>
    </location>
</feature>
<dbReference type="Pfam" id="PF04921">
    <property type="entry name" value="XAP5"/>
    <property type="match status" value="1"/>
</dbReference>
<dbReference type="PANTHER" id="PTHR12722:SF0">
    <property type="entry name" value="PROTEIN FAM50A"/>
    <property type="match status" value="1"/>
</dbReference>
<dbReference type="GO" id="GO:0006325">
    <property type="term" value="P:chromatin organization"/>
    <property type="evidence" value="ECO:0007669"/>
    <property type="project" value="TreeGrafter"/>
</dbReference>
<organism evidence="2">
    <name type="scientific">Amphimedon queenslandica</name>
    <name type="common">Sponge</name>
    <dbReference type="NCBI Taxonomy" id="400682"/>
    <lineage>
        <taxon>Eukaryota</taxon>
        <taxon>Metazoa</taxon>
        <taxon>Porifera</taxon>
        <taxon>Demospongiae</taxon>
        <taxon>Heteroscleromorpha</taxon>
        <taxon>Haplosclerida</taxon>
        <taxon>Niphatidae</taxon>
        <taxon>Amphimedon</taxon>
    </lineage>
</organism>
<dbReference type="PANTHER" id="PTHR12722">
    <property type="entry name" value="XAP-5 PROTEIN-RELATED"/>
    <property type="match status" value="1"/>
</dbReference>
<dbReference type="STRING" id="400682.A0A1X7TG85"/>
<protein>
    <recommendedName>
        <fullName evidence="1">FAM50A/XAP5 C-terminal domain-containing protein</fullName>
    </recommendedName>
</protein>
<evidence type="ECO:0000259" key="1">
    <source>
        <dbReference type="Pfam" id="PF04921"/>
    </source>
</evidence>
<dbReference type="GO" id="GO:0005634">
    <property type="term" value="C:nucleus"/>
    <property type="evidence" value="ECO:0007669"/>
    <property type="project" value="InterPro"/>
</dbReference>
<accession>A0A1X7TG85</accession>
<sequence length="66" mass="8133">MTFQKDWEEVIQKPNEKFWIQEKRADEVIQITYSFWDGSGHRRHVQMKKGNIIHEFLQKCLENLRN</sequence>
<reference evidence="2" key="1">
    <citation type="submission" date="2017-05" db="UniProtKB">
        <authorList>
            <consortium name="EnsemblMetazoa"/>
        </authorList>
    </citation>
    <scope>IDENTIFICATION</scope>
</reference>
<dbReference type="InterPro" id="IPR048337">
    <property type="entry name" value="FAM50A/XAP5_C"/>
</dbReference>
<name>A0A1X7TG85_AMPQE</name>
<dbReference type="AlphaFoldDB" id="A0A1X7TG85"/>
<dbReference type="InterPro" id="IPR007005">
    <property type="entry name" value="XAP5"/>
</dbReference>
<dbReference type="InParanoid" id="A0A1X7TG85"/>